<dbReference type="PANTHER" id="PTHR43403:SF1">
    <property type="entry name" value="NAD-SPECIFIC GLUTAMATE DEHYDROGENASE"/>
    <property type="match status" value="1"/>
</dbReference>
<evidence type="ECO:0000259" key="5">
    <source>
        <dbReference type="Pfam" id="PF21076"/>
    </source>
</evidence>
<comment type="caution">
    <text evidence="7">The sequence shown here is derived from an EMBL/GenBank/DDBJ whole genome shotgun (WGS) entry which is preliminary data.</text>
</comment>
<gene>
    <name evidence="7" type="ORF">MBEBAB_1846</name>
</gene>
<dbReference type="Pfam" id="PF21079">
    <property type="entry name" value="GDH_HM2"/>
    <property type="match status" value="1"/>
</dbReference>
<protein>
    <submittedName>
        <fullName evidence="7">NAD-specific glutamate dehydrogenase, large form</fullName>
    </submittedName>
</protein>
<evidence type="ECO:0000259" key="2">
    <source>
        <dbReference type="Pfam" id="PF05088"/>
    </source>
</evidence>
<dbReference type="InterPro" id="IPR046346">
    <property type="entry name" value="Aminoacid_DH-like_N_sf"/>
</dbReference>
<dbReference type="Pfam" id="PF21077">
    <property type="entry name" value="GDH_ACT3"/>
    <property type="match status" value="1"/>
</dbReference>
<dbReference type="InterPro" id="IPR048381">
    <property type="entry name" value="GDH_C"/>
</dbReference>
<evidence type="ECO:0000313" key="7">
    <source>
        <dbReference type="EMBL" id="GAD59596.1"/>
    </source>
</evidence>
<feature type="domain" description="NAD-glutamate dehydrogenase ACT2" evidence="5">
    <location>
        <begin position="415"/>
        <end position="503"/>
    </location>
</feature>
<dbReference type="PANTHER" id="PTHR43403">
    <property type="entry name" value="NAD-SPECIFIC GLUTAMATE DEHYDROGENASE"/>
    <property type="match status" value="1"/>
</dbReference>
<evidence type="ECO:0000259" key="4">
    <source>
        <dbReference type="Pfam" id="PF21075"/>
    </source>
</evidence>
<dbReference type="SUPFAM" id="SSF51735">
    <property type="entry name" value="NAD(P)-binding Rossmann-fold domains"/>
    <property type="match status" value="1"/>
</dbReference>
<proteinExistence type="predicted"/>
<dbReference type="InterPro" id="IPR028971">
    <property type="entry name" value="NAD-GDH_cat"/>
</dbReference>
<dbReference type="Pfam" id="PF21074">
    <property type="entry name" value="GDH_C"/>
    <property type="match status" value="1"/>
</dbReference>
<accession>A0A8E0NC34</accession>
<dbReference type="InterPro" id="IPR007780">
    <property type="entry name" value="NAD_Glu_DH_bac"/>
</dbReference>
<dbReference type="Pfam" id="PF21076">
    <property type="entry name" value="GDH_ACT2"/>
    <property type="match status" value="1"/>
</dbReference>
<dbReference type="InterPro" id="IPR049056">
    <property type="entry name" value="NAD_Glu_DH_HM3"/>
</dbReference>
<dbReference type="SUPFAM" id="SSF53223">
    <property type="entry name" value="Aminoacid dehydrogenase-like, N-terminal domain"/>
    <property type="match status" value="1"/>
</dbReference>
<evidence type="ECO:0000259" key="3">
    <source>
        <dbReference type="Pfam" id="PF21074"/>
    </source>
</evidence>
<dbReference type="Pfam" id="PF21078">
    <property type="entry name" value="GDH_HM3"/>
    <property type="match status" value="1"/>
</dbReference>
<dbReference type="InterPro" id="IPR049062">
    <property type="entry name" value="NAD_Glu_DH_ACT2"/>
</dbReference>
<dbReference type="GO" id="GO:0006538">
    <property type="term" value="P:L-glutamate catabolic process"/>
    <property type="evidence" value="ECO:0007669"/>
    <property type="project" value="InterPro"/>
</dbReference>
<dbReference type="InterPro" id="IPR049058">
    <property type="entry name" value="NAD_Glu_DH_HM2"/>
</dbReference>
<dbReference type="Pfam" id="PF21075">
    <property type="entry name" value="GDH_ACT1"/>
    <property type="match status" value="1"/>
</dbReference>
<dbReference type="InterPro" id="IPR049064">
    <property type="entry name" value="NAD_Glu_DH_ACT3"/>
</dbReference>
<evidence type="ECO:0000313" key="8">
    <source>
        <dbReference type="Proteomes" id="UP000016569"/>
    </source>
</evidence>
<dbReference type="Proteomes" id="UP000016569">
    <property type="component" value="Unassembled WGS sequence"/>
</dbReference>
<evidence type="ECO:0000256" key="1">
    <source>
        <dbReference type="ARBA" id="ARBA00023002"/>
    </source>
</evidence>
<dbReference type="PIRSF" id="PIRSF036761">
    <property type="entry name" value="GDH_Mll4104"/>
    <property type="match status" value="1"/>
</dbReference>
<dbReference type="InterPro" id="IPR036291">
    <property type="entry name" value="NAD(P)-bd_dom_sf"/>
</dbReference>
<reference evidence="8" key="1">
    <citation type="journal article" date="2013" name="Genome Announc.">
        <title>Draft Genome Sequence of the Dimorphic Prosthecate Bacterium Brevundimonas abyssalis TAR-001T.</title>
        <authorList>
            <person name="Tsubouchi T."/>
            <person name="Nishi S."/>
            <person name="Usui K."/>
            <person name="Shimane Y."/>
            <person name="Takaki Y."/>
            <person name="Maruyama T."/>
            <person name="Hatada Y."/>
        </authorList>
    </citation>
    <scope>NUCLEOTIDE SEQUENCE [LARGE SCALE GENOMIC DNA]</scope>
    <source>
        <strain evidence="8">TAR-001</strain>
    </source>
</reference>
<sequence length="1644" mass="180306">MRGENRTPAKDSNAGADEPITLEVLSRRFIKALGAKGAPDALQAAFLRQAFEDYEADETPEVGPDDLACVLAAFWLLGEKRKTGDAPLIDIAPMLDCKGEALGYDAIQVIQDDAPFLVDSVMGDLAAAGVSVRAMFHPLIEVGRDKAGARLGAQTRESMILVLVDTLPPERRAAVAASLAETLSDVRAAVADHGRMAKLMQRCLDDLNSQAPEMDAEALEENLAFLKWLNADHFVFLGAREYEFPRTPDGAYEAEAPLSQSGEGLGVLRDPERRVLRRASEPAVLTKQMKRQLNLGEPVSVAKANLRSRVHRRAYMDYVGVKRYGADGKAAGETRFVGLFTAEAYDRSASEVPLIRRKVRNALERAGKAPGSHNHKRLKNVLENYPRDELFQMSENELLEISLGVLHLMDRPRVKIFARKDPFDRFVSVLTYVPRERYDASVRERIGRILAAAWGGRLSAWYPQLSDAPLVRIHYIIGVEPGDHLEPDVADVESMVVDTSRSWADRFESAARRAGVAEAQIGALTSKWSEAFSPGYRDRYDAIEAVTDLFEFDVLGEEGQGSPVAVRAFRLPEDTPLQFRFKLYRRGDPAPLSDVLPILADMGLKTIEEYGHSLKPAGDTPVHVHEFLLEDPRGQNLNFSDVKTPFEDAFAAVWTGRTESDGFNRLVIELGVDWRQAALIRTLARYRQQTGLDPSQAVQEEALREHSVVARALLSLFYAKFDPADGGAAAKREAAVKELVDKIDRALQDVASLDHDRALRRLSLLIQAIKRTNYFQTGEDGESKPYISIKIASRELADVPAPKPYREIFVWAPHVEGAHLRFGPVARGGLRWSDRRDDFRTEVLGLVKAQQVKNAVIVPVGSKGGFYPKQLPRGGSRDAVQAEAIRAYKTFLSGLLDLTDNIVASGAVVRPPAVVAWEGDDPYLVVAADKGTATFSDIANGVSADYGFWLGDAFASGGSAGYDHKEMGITARGAWEAVKRHFREMGKNIQAEPFTVVGVGDMSGDVFGNGMLLSKQIRLVAAFDHRDIFIDPDPDPATSFKERQRLFELPRSSWQDYDKSKLSKGGGVFSRSAKSIKLTPEIKAALEIEANEVDPFTLMKAIITAPAELLYFGGIGTYVKAAQESDLQVGDKANDAIRVNGVDLRAKVVGEGANLGLTQAGRIGFARNGGRINTDAIDNSAGVDSSDHEVNIKILTGSAIVAGKLKDKDRNALLASMTEDVARKVLVHNYDQTLAISLQERNAATELEAQIRFMNRLESEGKLDRTVEGLPGDARLTEMQASRGGLTRPELSVLTAYSKLELAEDIVASAAPEDPFFERVLEGYFPEALGKFGKAMNSHRLRREIVATVLCNDIVNMCGPTFPERLRVSAECDTTALVIGFEAARRIFRLDEAWDAVSALDGKIDAEAQLRLYEEIAVVLRRHTFWLARRVARQNMGGVGDLIKAYRQAADDLRDAGGSVLSRFEQARLKTRKETFVEAGSPRELAATIALMRPMVAASDIADLARELKWSAPAMARLYHQVGAAFDLDRLRAAAGSLASADHYERLAVRRMVEDFMAEQVVITRAVARGCKEAVGESEKTAEAAVDAWVGDRLGIAEGVRSTVDEIEQSSHGWSFAKLTIANVAVRDFAAAAAQSMAATKRSG</sequence>
<dbReference type="RefSeq" id="WP_021697690.1">
    <property type="nucleotide sequence ID" value="NZ_BATC01000032.1"/>
</dbReference>
<dbReference type="GO" id="GO:0004352">
    <property type="term" value="F:glutamate dehydrogenase (NAD+) activity"/>
    <property type="evidence" value="ECO:0007669"/>
    <property type="project" value="InterPro"/>
</dbReference>
<dbReference type="Pfam" id="PF05088">
    <property type="entry name" value="Bac_GDH_CD"/>
    <property type="match status" value="1"/>
</dbReference>
<feature type="domain" description="NAD-glutamate dehydrogenase N-terminal ACT1" evidence="4">
    <location>
        <begin position="46"/>
        <end position="176"/>
    </location>
</feature>
<evidence type="ECO:0000259" key="6">
    <source>
        <dbReference type="Pfam" id="PF21077"/>
    </source>
</evidence>
<name>A0A8E0NC34_9CAUL</name>
<dbReference type="GO" id="GO:0004069">
    <property type="term" value="F:L-aspartate:2-oxoglutarate aminotransferase activity"/>
    <property type="evidence" value="ECO:0007669"/>
    <property type="project" value="InterPro"/>
</dbReference>
<dbReference type="Pfam" id="PF21073">
    <property type="entry name" value="GDH_HM1"/>
    <property type="match status" value="1"/>
</dbReference>
<dbReference type="OrthoDB" id="9758052at2"/>
<dbReference type="InterPro" id="IPR049059">
    <property type="entry name" value="NAD_Glu_DH_HM1"/>
</dbReference>
<dbReference type="Gene3D" id="3.40.50.720">
    <property type="entry name" value="NAD(P)-binding Rossmann-like Domain"/>
    <property type="match status" value="1"/>
</dbReference>
<keyword evidence="8" id="KW-1185">Reference proteome</keyword>
<dbReference type="EMBL" id="BATC01000032">
    <property type="protein sequence ID" value="GAD59596.1"/>
    <property type="molecule type" value="Genomic_DNA"/>
</dbReference>
<feature type="domain" description="NAD-glutamate dehydrogenase ACT3" evidence="6">
    <location>
        <begin position="564"/>
        <end position="641"/>
    </location>
</feature>
<feature type="domain" description="NAD-glutamate dehydrogenase catalytic" evidence="2">
    <location>
        <begin position="743"/>
        <end position="1238"/>
    </location>
</feature>
<dbReference type="InterPro" id="IPR024727">
    <property type="entry name" value="NAD_Glu_DH_N_ACT1"/>
</dbReference>
<feature type="domain" description="NAD-specific glutamate dehydrogenase C-terminal" evidence="3">
    <location>
        <begin position="1285"/>
        <end position="1626"/>
    </location>
</feature>
<organism evidence="7 8">
    <name type="scientific">Brevundimonas abyssalis TAR-001</name>
    <dbReference type="NCBI Taxonomy" id="1391729"/>
    <lineage>
        <taxon>Bacteria</taxon>
        <taxon>Pseudomonadati</taxon>
        <taxon>Pseudomonadota</taxon>
        <taxon>Alphaproteobacteria</taxon>
        <taxon>Caulobacterales</taxon>
        <taxon>Caulobacteraceae</taxon>
        <taxon>Brevundimonas</taxon>
    </lineage>
</organism>
<keyword evidence="1" id="KW-0560">Oxidoreductase</keyword>